<keyword evidence="1" id="KW-0472">Membrane</keyword>
<protein>
    <recommendedName>
        <fullName evidence="5">Cadherin domain-containing protein</fullName>
    </recommendedName>
</protein>
<dbReference type="STRING" id="1703345.A3860_34295"/>
<feature type="signal peptide" evidence="2">
    <location>
        <begin position="1"/>
        <end position="20"/>
    </location>
</feature>
<dbReference type="Proteomes" id="UP000192796">
    <property type="component" value="Unassembled WGS sequence"/>
</dbReference>
<keyword evidence="4" id="KW-1185">Reference proteome</keyword>
<evidence type="ECO:0000256" key="2">
    <source>
        <dbReference type="SAM" id="SignalP"/>
    </source>
</evidence>
<sequence>MPVKLNILIVLLAFSIPVFSQNRGDTYSTDEDAGKKAAVLLLQMGANDTMHVATAILKDAATSGPIKNVDVTFYVQRSFGLMKVGNGTTDTTGTASVEFPINTRASDKSQLFTLLVKVEDNDNIRDVTAQAVVRSNIPFPTNEAVPRALIGSKAPWWMVISFWAAVGSVWAFFLYTLLLIYKIKKSANYSFTTNQKK</sequence>
<feature type="transmembrane region" description="Helical" evidence="1">
    <location>
        <begin position="156"/>
        <end position="181"/>
    </location>
</feature>
<keyword evidence="1" id="KW-1133">Transmembrane helix</keyword>
<dbReference type="AlphaFoldDB" id="A0A1V9FP85"/>
<feature type="chain" id="PRO_5012280339" description="Cadherin domain-containing protein" evidence="2">
    <location>
        <begin position="21"/>
        <end position="197"/>
    </location>
</feature>
<evidence type="ECO:0000313" key="3">
    <source>
        <dbReference type="EMBL" id="OQP60153.1"/>
    </source>
</evidence>
<comment type="caution">
    <text evidence="3">The sequence shown here is derived from an EMBL/GenBank/DDBJ whole genome shotgun (WGS) entry which is preliminary data.</text>
</comment>
<dbReference type="RefSeq" id="WP_081153479.1">
    <property type="nucleotide sequence ID" value="NZ_LVYD01000065.1"/>
</dbReference>
<name>A0A1V9FP85_9BACT</name>
<reference evidence="3 4" key="1">
    <citation type="submission" date="2016-03" db="EMBL/GenBank/DDBJ databases">
        <title>Niastella vici sp. nov., isolated from farmland soil.</title>
        <authorList>
            <person name="Chen L."/>
            <person name="Wang D."/>
            <person name="Yang S."/>
            <person name="Wang G."/>
        </authorList>
    </citation>
    <scope>NUCLEOTIDE SEQUENCE [LARGE SCALE GENOMIC DNA]</scope>
    <source>
        <strain evidence="3 4">DJ57</strain>
    </source>
</reference>
<dbReference type="EMBL" id="LVYD01000065">
    <property type="protein sequence ID" value="OQP60153.1"/>
    <property type="molecule type" value="Genomic_DNA"/>
</dbReference>
<evidence type="ECO:0000313" key="4">
    <source>
        <dbReference type="Proteomes" id="UP000192796"/>
    </source>
</evidence>
<gene>
    <name evidence="3" type="ORF">A3860_34295</name>
</gene>
<evidence type="ECO:0008006" key="5">
    <source>
        <dbReference type="Google" id="ProtNLM"/>
    </source>
</evidence>
<evidence type="ECO:0000256" key="1">
    <source>
        <dbReference type="SAM" id="Phobius"/>
    </source>
</evidence>
<keyword evidence="1" id="KW-0812">Transmembrane</keyword>
<organism evidence="3 4">
    <name type="scientific">Niastella vici</name>
    <dbReference type="NCBI Taxonomy" id="1703345"/>
    <lineage>
        <taxon>Bacteria</taxon>
        <taxon>Pseudomonadati</taxon>
        <taxon>Bacteroidota</taxon>
        <taxon>Chitinophagia</taxon>
        <taxon>Chitinophagales</taxon>
        <taxon>Chitinophagaceae</taxon>
        <taxon>Niastella</taxon>
    </lineage>
</organism>
<accession>A0A1V9FP85</accession>
<keyword evidence="2" id="KW-0732">Signal</keyword>
<proteinExistence type="predicted"/>
<dbReference type="OrthoDB" id="1118794at2"/>